<dbReference type="InterPro" id="IPR010664">
    <property type="entry name" value="LipoPS_assembly_LptC-rel"/>
</dbReference>
<evidence type="ECO:0000313" key="3">
    <source>
        <dbReference type="EMBL" id="MFC3876844.1"/>
    </source>
</evidence>
<keyword evidence="1" id="KW-0472">Membrane</keyword>
<feature type="signal peptide" evidence="2">
    <location>
        <begin position="1"/>
        <end position="17"/>
    </location>
</feature>
<keyword evidence="4" id="KW-1185">Reference proteome</keyword>
<dbReference type="Proteomes" id="UP001595812">
    <property type="component" value="Unassembled WGS sequence"/>
</dbReference>
<keyword evidence="1" id="KW-0812">Transmembrane</keyword>
<evidence type="ECO:0000313" key="4">
    <source>
        <dbReference type="Proteomes" id="UP001595812"/>
    </source>
</evidence>
<dbReference type="Gene3D" id="2.60.450.10">
    <property type="entry name" value="Lipopolysaccharide (LPS) transport protein A like domain"/>
    <property type="match status" value="1"/>
</dbReference>
<dbReference type="InterPro" id="IPR026265">
    <property type="entry name" value="LptC"/>
</dbReference>
<keyword evidence="2" id="KW-0732">Signal</keyword>
<evidence type="ECO:0000256" key="2">
    <source>
        <dbReference type="SAM" id="SignalP"/>
    </source>
</evidence>
<dbReference type="PROSITE" id="PS51257">
    <property type="entry name" value="PROKAR_LIPOPROTEIN"/>
    <property type="match status" value="1"/>
</dbReference>
<dbReference type="RefSeq" id="WP_386098133.1">
    <property type="nucleotide sequence ID" value="NZ_JBHSAT010000004.1"/>
</dbReference>
<organism evidence="3 4">
    <name type="scientific">Winogradskyella maritima</name>
    <dbReference type="NCBI Taxonomy" id="1517766"/>
    <lineage>
        <taxon>Bacteria</taxon>
        <taxon>Pseudomonadati</taxon>
        <taxon>Bacteroidota</taxon>
        <taxon>Flavobacteriia</taxon>
        <taxon>Flavobacteriales</taxon>
        <taxon>Flavobacteriaceae</taxon>
        <taxon>Winogradskyella</taxon>
    </lineage>
</organism>
<protein>
    <submittedName>
        <fullName evidence="3">LPS export ABC transporter periplasmic protein LptC</fullName>
    </submittedName>
</protein>
<name>A0ABV8AGJ5_9FLAO</name>
<feature type="chain" id="PRO_5047185009" evidence="2">
    <location>
        <begin position="18"/>
        <end position="184"/>
    </location>
</feature>
<gene>
    <name evidence="3" type="primary">lptC</name>
    <name evidence="3" type="ORF">ACFOSX_06325</name>
</gene>
<sequence length="184" mass="21133">MTVYTRYIINSMVVALAATMLFSCKNNFNEVQQIGVLQNAPIGEADTIHLKHTDSSKLIADLKSPKMFDYSNRPFGYSEFPKGIELTIFDKEGNPSKIFADYAISYLNTDLIDLRGNVLLATYTKDSLFTTQMYYDQKNEWVFTNEDYRLKKGYTDISGRGFDSSRNFKTYEMHEPSGPIEFNN</sequence>
<proteinExistence type="predicted"/>
<feature type="transmembrane region" description="Helical" evidence="1">
    <location>
        <begin position="7"/>
        <end position="23"/>
    </location>
</feature>
<comment type="caution">
    <text evidence="3">The sequence shown here is derived from an EMBL/GenBank/DDBJ whole genome shotgun (WGS) entry which is preliminary data.</text>
</comment>
<dbReference type="Pfam" id="PF06835">
    <property type="entry name" value="LptC"/>
    <property type="match status" value="1"/>
</dbReference>
<reference evidence="4" key="1">
    <citation type="journal article" date="2019" name="Int. J. Syst. Evol. Microbiol.">
        <title>The Global Catalogue of Microorganisms (GCM) 10K type strain sequencing project: providing services to taxonomists for standard genome sequencing and annotation.</title>
        <authorList>
            <consortium name="The Broad Institute Genomics Platform"/>
            <consortium name="The Broad Institute Genome Sequencing Center for Infectious Disease"/>
            <person name="Wu L."/>
            <person name="Ma J."/>
        </authorList>
    </citation>
    <scope>NUCLEOTIDE SEQUENCE [LARGE SCALE GENOMIC DNA]</scope>
    <source>
        <strain evidence="4">CECT 8979</strain>
    </source>
</reference>
<evidence type="ECO:0000256" key="1">
    <source>
        <dbReference type="SAM" id="Phobius"/>
    </source>
</evidence>
<accession>A0ABV8AGJ5</accession>
<dbReference type="NCBIfam" id="TIGR04409">
    <property type="entry name" value="LptC_YrbK"/>
    <property type="match status" value="1"/>
</dbReference>
<keyword evidence="1" id="KW-1133">Transmembrane helix</keyword>
<dbReference type="EMBL" id="JBHSAT010000004">
    <property type="protein sequence ID" value="MFC3876844.1"/>
    <property type="molecule type" value="Genomic_DNA"/>
</dbReference>